<evidence type="ECO:0000256" key="13">
    <source>
        <dbReference type="RuleBase" id="RU362012"/>
    </source>
</evidence>
<evidence type="ECO:0000256" key="1">
    <source>
        <dbReference type="ARBA" id="ARBA00001274"/>
    </source>
</evidence>
<accession>A0A1D2QLL3</accession>
<evidence type="ECO:0000256" key="12">
    <source>
        <dbReference type="ARBA" id="ARBA00025527"/>
    </source>
</evidence>
<dbReference type="FunFam" id="3.40.1020.10:FF:000001">
    <property type="entry name" value="L-threonine dehydratase"/>
    <property type="match status" value="1"/>
</dbReference>
<comment type="pathway">
    <text evidence="3 13">Amino-acid biosynthesis; L-isoleucine biosynthesis; 2-oxobutanoate from L-threonine: step 1/1.</text>
</comment>
<keyword evidence="9 13" id="KW-0663">Pyridoxal phosphate</keyword>
<dbReference type="InterPro" id="IPR000634">
    <property type="entry name" value="Ser/Thr_deHydtase_PyrdxlP-BS"/>
</dbReference>
<evidence type="ECO:0000256" key="2">
    <source>
        <dbReference type="ARBA" id="ARBA00001933"/>
    </source>
</evidence>
<evidence type="ECO:0000256" key="4">
    <source>
        <dbReference type="ARBA" id="ARBA00010869"/>
    </source>
</evidence>
<dbReference type="InterPro" id="IPR001926">
    <property type="entry name" value="TrpB-like_PALP"/>
</dbReference>
<dbReference type="GO" id="GO:0009097">
    <property type="term" value="P:isoleucine biosynthetic process"/>
    <property type="evidence" value="ECO:0007669"/>
    <property type="project" value="UniProtKB-UniRule"/>
</dbReference>
<dbReference type="SUPFAM" id="SSF55021">
    <property type="entry name" value="ACT-like"/>
    <property type="match status" value="2"/>
</dbReference>
<name>A0A1D2QLL3_9GAMM</name>
<keyword evidence="6 13" id="KW-0028">Amino-acid biosynthesis</keyword>
<dbReference type="AlphaFoldDB" id="A0A1D2QLL3"/>
<dbReference type="Pfam" id="PF00585">
    <property type="entry name" value="Thr_dehydrat_C"/>
    <property type="match status" value="2"/>
</dbReference>
<dbReference type="Gene3D" id="3.40.1020.10">
    <property type="entry name" value="Biosynthetic Threonine Deaminase, Domain 3"/>
    <property type="match status" value="1"/>
</dbReference>
<dbReference type="CDD" id="cd04906">
    <property type="entry name" value="ACT_ThrD-I_1"/>
    <property type="match status" value="1"/>
</dbReference>
<dbReference type="InterPro" id="IPR045865">
    <property type="entry name" value="ACT-like_dom_sf"/>
</dbReference>
<dbReference type="GO" id="GO:0003941">
    <property type="term" value="F:L-serine ammonia-lyase activity"/>
    <property type="evidence" value="ECO:0007669"/>
    <property type="project" value="TreeGrafter"/>
</dbReference>
<dbReference type="PROSITE" id="PS00165">
    <property type="entry name" value="DEHYDRATASE_SER_THR"/>
    <property type="match status" value="1"/>
</dbReference>
<dbReference type="Proteomes" id="UP000242502">
    <property type="component" value="Unassembled WGS sequence"/>
</dbReference>
<dbReference type="InterPro" id="IPR001721">
    <property type="entry name" value="TD_ACT-like"/>
</dbReference>
<evidence type="ECO:0000313" key="16">
    <source>
        <dbReference type="Proteomes" id="UP000242502"/>
    </source>
</evidence>
<dbReference type="SUPFAM" id="SSF53686">
    <property type="entry name" value="Tryptophan synthase beta subunit-like PLP-dependent enzymes"/>
    <property type="match status" value="1"/>
</dbReference>
<dbReference type="GO" id="GO:0030170">
    <property type="term" value="F:pyridoxal phosphate binding"/>
    <property type="evidence" value="ECO:0007669"/>
    <property type="project" value="InterPro"/>
</dbReference>
<feature type="domain" description="ACT-like" evidence="14">
    <location>
        <begin position="424"/>
        <end position="495"/>
    </location>
</feature>
<comment type="function">
    <text evidence="12 13">Catalyzes the anaerobic formation of alpha-ketobutyrate and ammonia from threonine in a two-step reaction. The first step involved a dehydration of threonine and a production of enamine intermediates (aminocrotonate), which tautomerizes to its imine form (iminobutyrate). Both intermediates are unstable and short-lived. The second step is the nonenzymatic hydrolysis of the enamine/imine intermediates to form 2-ketobutyrate and free ammonia. In the low water environment of the cell, the second step is accelerated by RidA.</text>
</comment>
<dbReference type="GO" id="GO:0006567">
    <property type="term" value="P:L-threonine catabolic process"/>
    <property type="evidence" value="ECO:0007669"/>
    <property type="project" value="TreeGrafter"/>
</dbReference>
<dbReference type="PANTHER" id="PTHR48078">
    <property type="entry name" value="THREONINE DEHYDRATASE, MITOCHONDRIAL-RELATED"/>
    <property type="match status" value="1"/>
</dbReference>
<evidence type="ECO:0000256" key="8">
    <source>
        <dbReference type="ARBA" id="ARBA00022737"/>
    </source>
</evidence>
<comment type="similarity">
    <text evidence="4 13">Belongs to the serine/threonine dehydratase family.</text>
</comment>
<dbReference type="InterPro" id="IPR005787">
    <property type="entry name" value="Thr_deHydtase_biosynth"/>
</dbReference>
<comment type="caution">
    <text evidence="15">The sequence shown here is derived from an EMBL/GenBank/DDBJ whole genome shotgun (WGS) entry which is preliminary data.</text>
</comment>
<dbReference type="InterPro" id="IPR050147">
    <property type="entry name" value="Ser/Thr_Dehydratase"/>
</dbReference>
<evidence type="ECO:0000259" key="14">
    <source>
        <dbReference type="PROSITE" id="PS51672"/>
    </source>
</evidence>
<dbReference type="NCBIfam" id="TIGR01124">
    <property type="entry name" value="ilvA_2Cterm"/>
    <property type="match status" value="1"/>
</dbReference>
<dbReference type="EMBL" id="MDLC01000078">
    <property type="protein sequence ID" value="ODS22457.1"/>
    <property type="molecule type" value="Genomic_DNA"/>
</dbReference>
<evidence type="ECO:0000256" key="7">
    <source>
        <dbReference type="ARBA" id="ARBA00022624"/>
    </source>
</evidence>
<dbReference type="STRING" id="62101.AB835_14060"/>
<evidence type="ECO:0000256" key="5">
    <source>
        <dbReference type="ARBA" id="ARBA00011881"/>
    </source>
</evidence>
<proteinExistence type="inferred from homology"/>
<dbReference type="Gene3D" id="3.40.50.1100">
    <property type="match status" value="2"/>
</dbReference>
<keyword evidence="11 13" id="KW-0100">Branched-chain amino acid biosynthesis</keyword>
<dbReference type="Pfam" id="PF00291">
    <property type="entry name" value="PALP"/>
    <property type="match status" value="1"/>
</dbReference>
<dbReference type="InterPro" id="IPR038110">
    <property type="entry name" value="TD_ACT-like_sf"/>
</dbReference>
<evidence type="ECO:0000256" key="9">
    <source>
        <dbReference type="ARBA" id="ARBA00022898"/>
    </source>
</evidence>
<dbReference type="InterPro" id="IPR036052">
    <property type="entry name" value="TrpB-like_PALP_sf"/>
</dbReference>
<comment type="cofactor">
    <cofactor evidence="2 13">
        <name>pyridoxal 5'-phosphate</name>
        <dbReference type="ChEBI" id="CHEBI:597326"/>
    </cofactor>
</comment>
<dbReference type="FunFam" id="3.40.50.1100:FF:000008">
    <property type="entry name" value="L-threonine dehydratase"/>
    <property type="match status" value="1"/>
</dbReference>
<organism evidence="15 16">
    <name type="scientific">Candidatus Endobugula sertula</name>
    <name type="common">Bugula neritina bacterial symbiont</name>
    <dbReference type="NCBI Taxonomy" id="62101"/>
    <lineage>
        <taxon>Bacteria</taxon>
        <taxon>Pseudomonadati</taxon>
        <taxon>Pseudomonadota</taxon>
        <taxon>Gammaproteobacteria</taxon>
        <taxon>Cellvibrionales</taxon>
        <taxon>Cellvibrionaceae</taxon>
        <taxon>Candidatus Endobugula</taxon>
    </lineage>
</organism>
<keyword evidence="8" id="KW-0677">Repeat</keyword>
<dbReference type="GO" id="GO:0004794">
    <property type="term" value="F:threonine deaminase activity"/>
    <property type="evidence" value="ECO:0007669"/>
    <property type="project" value="UniProtKB-UniRule"/>
</dbReference>
<evidence type="ECO:0000313" key="15">
    <source>
        <dbReference type="EMBL" id="ODS22457.1"/>
    </source>
</evidence>
<dbReference type="GO" id="GO:0006565">
    <property type="term" value="P:L-serine catabolic process"/>
    <property type="evidence" value="ECO:0007669"/>
    <property type="project" value="TreeGrafter"/>
</dbReference>
<evidence type="ECO:0000256" key="3">
    <source>
        <dbReference type="ARBA" id="ARBA00004810"/>
    </source>
</evidence>
<dbReference type="UniPathway" id="UPA00047">
    <property type="reaction ID" value="UER00054"/>
</dbReference>
<evidence type="ECO:0000256" key="10">
    <source>
        <dbReference type="ARBA" id="ARBA00023239"/>
    </source>
</evidence>
<dbReference type="PROSITE" id="PS51672">
    <property type="entry name" value="ACT_LIKE"/>
    <property type="match status" value="2"/>
</dbReference>
<keyword evidence="7 13" id="KW-0412">Isoleucine biosynthesis</keyword>
<dbReference type="NCBIfam" id="NF009130">
    <property type="entry name" value="PRK12483.1"/>
    <property type="match status" value="1"/>
</dbReference>
<dbReference type="PANTHER" id="PTHR48078:SF11">
    <property type="entry name" value="THREONINE DEHYDRATASE, MITOCHONDRIAL"/>
    <property type="match status" value="1"/>
</dbReference>
<evidence type="ECO:0000256" key="6">
    <source>
        <dbReference type="ARBA" id="ARBA00022605"/>
    </source>
</evidence>
<evidence type="ECO:0000256" key="11">
    <source>
        <dbReference type="ARBA" id="ARBA00023304"/>
    </source>
</evidence>
<sequence>MPHYYIKKILEASVYDIAVETPIHEAPFLSKRLNNQVYLKREDLQPVFSFKIRGAYNKISQITEAEKSKGVIAASAGNHAQGVALAAKKLGIEATIVMPTTTPDIKVRSCESRGANVILHGDAFDQALAHALELVDQHGYTFIHPFDDPDTIAGQGTIGMEILRQHSKPLDAIFIPVGGGGLAAGIATYIKYLRPDIKVIGVEYEESACLKAALEADDRVVLPHVGIFADGVAVAQIGEETFKLCREYVDEVITVTADEICAAIKDIFDDTRSICESAGAIGVAGLKKFVAREAVVDQSLMAIDSGANINFDRLRYVSERAEIGEKREAIISVTIPERPGSFKQFCETLGHRSITEFNYRFHDPENAHIFVGVQVDPDKLPIDGLVTQLSDKGYPVTDLTDNEMAKLHVRHMVGGHSQSVENEVLYCFEFPERPGALLNFLNKLGDRWNISMFHYRNHGAAYGRVAVGLDVPENERQNVHGFLDEIGYHYCEETDNQAYKMFLG</sequence>
<comment type="catalytic activity">
    <reaction evidence="1 13">
        <text>L-threonine = 2-oxobutanoate + NH4(+)</text>
        <dbReference type="Rhea" id="RHEA:22108"/>
        <dbReference type="ChEBI" id="CHEBI:16763"/>
        <dbReference type="ChEBI" id="CHEBI:28938"/>
        <dbReference type="ChEBI" id="CHEBI:57926"/>
        <dbReference type="EC" id="4.3.1.19"/>
    </reaction>
</comment>
<dbReference type="EC" id="4.3.1.19" evidence="13"/>
<keyword evidence="10 13" id="KW-0456">Lyase</keyword>
<dbReference type="CDD" id="cd04907">
    <property type="entry name" value="ACT_ThrD-I_2"/>
    <property type="match status" value="1"/>
</dbReference>
<dbReference type="CDD" id="cd01562">
    <property type="entry name" value="Thr-dehyd"/>
    <property type="match status" value="1"/>
</dbReference>
<protein>
    <recommendedName>
        <fullName evidence="13">L-threonine dehydratase</fullName>
        <ecNumber evidence="13">4.3.1.19</ecNumber>
    </recommendedName>
    <alternativeName>
        <fullName evidence="13">Threonine deaminase</fullName>
    </alternativeName>
</protein>
<reference evidence="15 16" key="1">
    <citation type="journal article" date="2016" name="Appl. Environ. Microbiol.">
        <title>Lack of Overt Genome Reduction in the Bryostatin-Producing Bryozoan Symbiont "Candidatus Endobugula sertula".</title>
        <authorList>
            <person name="Miller I.J."/>
            <person name="Vanee N."/>
            <person name="Fong S.S."/>
            <person name="Lim-Fong G.E."/>
            <person name="Kwan J.C."/>
        </authorList>
    </citation>
    <scope>NUCLEOTIDE SEQUENCE [LARGE SCALE GENOMIC DNA]</scope>
    <source>
        <strain evidence="15">AB1-4</strain>
    </source>
</reference>
<feature type="domain" description="ACT-like" evidence="14">
    <location>
        <begin position="329"/>
        <end position="401"/>
    </location>
</feature>
<gene>
    <name evidence="13" type="primary">ilvA</name>
    <name evidence="15" type="ORF">AB835_14060</name>
</gene>
<comment type="subunit">
    <text evidence="5 13">Homotetramer.</text>
</comment>
<dbReference type="NCBIfam" id="NF006674">
    <property type="entry name" value="PRK09224.1"/>
    <property type="match status" value="1"/>
</dbReference>